<sequence>MSLFGTREYWATRLTGPDQEFDRDSMVFEPLETDGESRLIVGSFNGTLSVYRVRSGGHAADDVIFSERLPNPILAVCVGDILGSGSRQLLVLHPRSVEVFKPVPTATGLELTPVHSIRLKAPPCSAFITTVEDRASESASAQVLCVVSLNGTLTLFRQTQRLFSVSLGSAYILPSAVAFIPSKGQMIVSNSQNQVEAVDLDSLYLAGSATTKQRISRVWSTSVEGRVLDIMAPPPGGVLGVPGAACVVATPHSLLYLSAEGGILLESRFDNPIACMKLYPVNRPSDDDTDAERLYGILLVDTQPALSVFIRGRLAWRAKLPITPVVIQAGDISQMKGLIALLDEKGSIAVVYLGTQPSSVLTNSGKHIPLAEAEAERRQLTKDLAQMETDTKDMISLAAQVRRVMVGTAGSDVTRAALVRMSISSMQSLSDVVLSFSSASPLTLSQSTAAMEELEAGQEKIVTFEVQASAKAFVPSLQCSVTARGVAGDVMVTRAMTVHLPLSLGFSLSPLTHDMERERERERERDKKKEAGMVTLNVRVPRIPDDVPNPLEALVHTGPKPEAEGQHEGETKGETQTDDTKGIPGIRIQSLAGPTVDVSLNHFPTHSVYTLNTGIWLDTSGRLFRRDDLLP</sequence>
<dbReference type="EMBL" id="BDIP01000773">
    <property type="protein sequence ID" value="GIQ82669.1"/>
    <property type="molecule type" value="Genomic_DNA"/>
</dbReference>
<protein>
    <submittedName>
        <fullName evidence="4">Parathyroid hormone-responsive B1</fullName>
    </submittedName>
</protein>
<name>A0A9K3CW37_9EUKA</name>
<dbReference type="InterPro" id="IPR026511">
    <property type="entry name" value="PTHB1"/>
</dbReference>
<accession>A0A9K3CW37</accession>
<feature type="domain" description="PTHB1 N-terminal" evidence="2">
    <location>
        <begin position="1"/>
        <end position="357"/>
    </location>
</feature>
<evidence type="ECO:0000259" key="2">
    <source>
        <dbReference type="Pfam" id="PF14727"/>
    </source>
</evidence>
<feature type="region of interest" description="Disordered" evidence="1">
    <location>
        <begin position="541"/>
        <end position="585"/>
    </location>
</feature>
<dbReference type="AlphaFoldDB" id="A0A9K3CW37"/>
<evidence type="ECO:0000256" key="1">
    <source>
        <dbReference type="SAM" id="MobiDB-lite"/>
    </source>
</evidence>
<feature type="compositionally biased region" description="Basic and acidic residues" evidence="1">
    <location>
        <begin position="559"/>
        <end position="581"/>
    </location>
</feature>
<evidence type="ECO:0000313" key="5">
    <source>
        <dbReference type="Proteomes" id="UP000265618"/>
    </source>
</evidence>
<dbReference type="Proteomes" id="UP000265618">
    <property type="component" value="Unassembled WGS sequence"/>
</dbReference>
<dbReference type="OrthoDB" id="10262646at2759"/>
<reference evidence="4 5" key="1">
    <citation type="journal article" date="2018" name="PLoS ONE">
        <title>The draft genome of Kipferlia bialata reveals reductive genome evolution in fornicate parasites.</title>
        <authorList>
            <person name="Tanifuji G."/>
            <person name="Takabayashi S."/>
            <person name="Kume K."/>
            <person name="Takagi M."/>
            <person name="Nakayama T."/>
            <person name="Kamikawa R."/>
            <person name="Inagaki Y."/>
            <person name="Hashimoto T."/>
        </authorList>
    </citation>
    <scope>NUCLEOTIDE SEQUENCE [LARGE SCALE GENOMIC DNA]</scope>
    <source>
        <strain evidence="4">NY0173</strain>
    </source>
</reference>
<evidence type="ECO:0000313" key="4">
    <source>
        <dbReference type="EMBL" id="GIQ82669.1"/>
    </source>
</evidence>
<comment type="caution">
    <text evidence="4">The sequence shown here is derived from an EMBL/GenBank/DDBJ whole genome shotgun (WGS) entry which is preliminary data.</text>
</comment>
<dbReference type="Pfam" id="PF14727">
    <property type="entry name" value="PHTB1_N"/>
    <property type="match status" value="1"/>
</dbReference>
<evidence type="ECO:0000259" key="3">
    <source>
        <dbReference type="Pfam" id="PF14728"/>
    </source>
</evidence>
<feature type="domain" description="PTHB1 GAE" evidence="3">
    <location>
        <begin position="419"/>
        <end position="483"/>
    </location>
</feature>
<gene>
    <name evidence="4" type="ORF">KIPB_003844</name>
</gene>
<organism evidence="4 5">
    <name type="scientific">Kipferlia bialata</name>
    <dbReference type="NCBI Taxonomy" id="797122"/>
    <lineage>
        <taxon>Eukaryota</taxon>
        <taxon>Metamonada</taxon>
        <taxon>Carpediemonas-like organisms</taxon>
        <taxon>Kipferlia</taxon>
    </lineage>
</organism>
<keyword evidence="5" id="KW-1185">Reference proteome</keyword>
<dbReference type="GO" id="GO:0016020">
    <property type="term" value="C:membrane"/>
    <property type="evidence" value="ECO:0007669"/>
    <property type="project" value="TreeGrafter"/>
</dbReference>
<dbReference type="InterPro" id="IPR028074">
    <property type="entry name" value="PHTB1_GAE_dom"/>
</dbReference>
<dbReference type="InterPro" id="IPR028073">
    <property type="entry name" value="PHTB1_N_dom"/>
</dbReference>
<proteinExistence type="predicted"/>
<dbReference type="SUPFAM" id="SSF50978">
    <property type="entry name" value="WD40 repeat-like"/>
    <property type="match status" value="1"/>
</dbReference>
<dbReference type="PANTHER" id="PTHR20991:SF0">
    <property type="entry name" value="PROTEIN PTHB1"/>
    <property type="match status" value="1"/>
</dbReference>
<dbReference type="PANTHER" id="PTHR20991">
    <property type="entry name" value="PARATHYROID HORMONE-RESPONSIVE B1 GENE"/>
    <property type="match status" value="1"/>
</dbReference>
<dbReference type="GO" id="GO:0034464">
    <property type="term" value="C:BBSome"/>
    <property type="evidence" value="ECO:0007669"/>
    <property type="project" value="InterPro"/>
</dbReference>
<dbReference type="Pfam" id="PF14728">
    <property type="entry name" value="PTHB1_GAE"/>
    <property type="match status" value="1"/>
</dbReference>
<dbReference type="InterPro" id="IPR036322">
    <property type="entry name" value="WD40_repeat_dom_sf"/>
</dbReference>
<dbReference type="GO" id="GO:0060271">
    <property type="term" value="P:cilium assembly"/>
    <property type="evidence" value="ECO:0007669"/>
    <property type="project" value="TreeGrafter"/>
</dbReference>